<proteinExistence type="predicted"/>
<dbReference type="Pfam" id="PF02225">
    <property type="entry name" value="PA"/>
    <property type="match status" value="1"/>
</dbReference>
<dbReference type="EMBL" id="JAGDFM010000148">
    <property type="protein sequence ID" value="KAG7384410.1"/>
    <property type="molecule type" value="Genomic_DNA"/>
</dbReference>
<evidence type="ECO:0000313" key="3">
    <source>
        <dbReference type="Proteomes" id="UP000694044"/>
    </source>
</evidence>
<evidence type="ECO:0000313" key="2">
    <source>
        <dbReference type="EMBL" id="KAG7384410.1"/>
    </source>
</evidence>
<name>A0A8T1VWZ4_9STRA</name>
<protein>
    <recommendedName>
        <fullName evidence="1">PA domain-containing protein</fullName>
    </recommendedName>
</protein>
<feature type="domain" description="PA" evidence="1">
    <location>
        <begin position="10"/>
        <end position="91"/>
    </location>
</feature>
<comment type="caution">
    <text evidence="2">The sequence shown here is derived from an EMBL/GenBank/DDBJ whole genome shotgun (WGS) entry which is preliminary data.</text>
</comment>
<accession>A0A8T1VWZ4</accession>
<dbReference type="OrthoDB" id="206201at2759"/>
<dbReference type="AlphaFoldDB" id="A0A8T1VWZ4"/>
<sequence>MYEICFAPLADFCSASAGASYTGKLVACDPLLADKPLRNAAQLSGARAGAVAAIVCNDEEEDLDAAFVMSVDHIDTTNATLPAVMISHNSFLRIQPSLDVATARILCPAGEAADELLASSGKSASFRSLPMPIPRHVSVSDSDSSEAHDSSFDLHVACRDGDHAACQRVVASVEGKEAKRQLVNASCP</sequence>
<gene>
    <name evidence="2" type="ORF">PHYPSEUDO_002598</name>
</gene>
<dbReference type="Proteomes" id="UP000694044">
    <property type="component" value="Unassembled WGS sequence"/>
</dbReference>
<dbReference type="InterPro" id="IPR003137">
    <property type="entry name" value="PA_domain"/>
</dbReference>
<keyword evidence="3" id="KW-1185">Reference proteome</keyword>
<reference evidence="2" key="1">
    <citation type="submission" date="2021-02" db="EMBL/GenBank/DDBJ databases">
        <authorList>
            <person name="Palmer J.M."/>
        </authorList>
    </citation>
    <scope>NUCLEOTIDE SEQUENCE</scope>
    <source>
        <strain evidence="2">SCRP734</strain>
    </source>
</reference>
<organism evidence="2 3">
    <name type="scientific">Phytophthora pseudosyringae</name>
    <dbReference type="NCBI Taxonomy" id="221518"/>
    <lineage>
        <taxon>Eukaryota</taxon>
        <taxon>Sar</taxon>
        <taxon>Stramenopiles</taxon>
        <taxon>Oomycota</taxon>
        <taxon>Peronosporomycetes</taxon>
        <taxon>Peronosporales</taxon>
        <taxon>Peronosporaceae</taxon>
        <taxon>Phytophthora</taxon>
    </lineage>
</organism>
<evidence type="ECO:0000259" key="1">
    <source>
        <dbReference type="Pfam" id="PF02225"/>
    </source>
</evidence>